<sequence length="284" mass="32724">MHTLENHLRLLDPYSPYLQWFEGEVDDGKRTQHFFYRNILDCVRYLLRQIAYRDDLVYMPRCEYDQNGDRIYAKMHTADWWWDVQDTLPRGATLVPIIGMSDQTHLTNFSGDKKAWPVYITTGNLLSTRRNRPGSMAVLLLALLPVPPKFPQSSSADNLQRQINAGTLQGVFELILSPLQDAALDGVSIDCVDRKVRQCFPILSVWVADHMENVALQRTRNQGLRRDMNTTFDALGITMGRNVFHGLQQVSAPDLHKPDLLHTVYLGLFKHMMDWVQGFLKKHA</sequence>
<gene>
    <name evidence="1" type="ORF">L873DRAFT_1705102</name>
</gene>
<protein>
    <submittedName>
        <fullName evidence="1">Uncharacterized protein</fullName>
    </submittedName>
</protein>
<reference evidence="1 2" key="1">
    <citation type="journal article" date="2018" name="Nat. Ecol. Evol.">
        <title>Pezizomycetes genomes reveal the molecular basis of ectomycorrhizal truffle lifestyle.</title>
        <authorList>
            <person name="Murat C."/>
            <person name="Payen T."/>
            <person name="Noel B."/>
            <person name="Kuo A."/>
            <person name="Morin E."/>
            <person name="Chen J."/>
            <person name="Kohler A."/>
            <person name="Krizsan K."/>
            <person name="Balestrini R."/>
            <person name="Da Silva C."/>
            <person name="Montanini B."/>
            <person name="Hainaut M."/>
            <person name="Levati E."/>
            <person name="Barry K.W."/>
            <person name="Belfiori B."/>
            <person name="Cichocki N."/>
            <person name="Clum A."/>
            <person name="Dockter R.B."/>
            <person name="Fauchery L."/>
            <person name="Guy J."/>
            <person name="Iotti M."/>
            <person name="Le Tacon F."/>
            <person name="Lindquist E.A."/>
            <person name="Lipzen A."/>
            <person name="Malagnac F."/>
            <person name="Mello A."/>
            <person name="Molinier V."/>
            <person name="Miyauchi S."/>
            <person name="Poulain J."/>
            <person name="Riccioni C."/>
            <person name="Rubini A."/>
            <person name="Sitrit Y."/>
            <person name="Splivallo R."/>
            <person name="Traeger S."/>
            <person name="Wang M."/>
            <person name="Zifcakova L."/>
            <person name="Wipf D."/>
            <person name="Zambonelli A."/>
            <person name="Paolocci F."/>
            <person name="Nowrousian M."/>
            <person name="Ottonello S."/>
            <person name="Baldrian P."/>
            <person name="Spatafora J.W."/>
            <person name="Henrissat B."/>
            <person name="Nagy L.G."/>
            <person name="Aury J.M."/>
            <person name="Wincker P."/>
            <person name="Grigoriev I.V."/>
            <person name="Bonfante P."/>
            <person name="Martin F.M."/>
        </authorList>
    </citation>
    <scope>NUCLEOTIDE SEQUENCE [LARGE SCALE GENOMIC DNA]</scope>
    <source>
        <strain evidence="1 2">120613-1</strain>
    </source>
</reference>
<evidence type="ECO:0000313" key="2">
    <source>
        <dbReference type="Proteomes" id="UP000276215"/>
    </source>
</evidence>
<accession>A0A3N4J579</accession>
<evidence type="ECO:0000313" key="1">
    <source>
        <dbReference type="EMBL" id="RPA93469.1"/>
    </source>
</evidence>
<dbReference type="AlphaFoldDB" id="A0A3N4J579"/>
<dbReference type="InterPro" id="IPR041078">
    <property type="entry name" value="Plavaka"/>
</dbReference>
<proteinExistence type="predicted"/>
<dbReference type="OrthoDB" id="5322288at2759"/>
<dbReference type="Proteomes" id="UP000276215">
    <property type="component" value="Unassembled WGS sequence"/>
</dbReference>
<name>A0A3N4J579_9PEZI</name>
<dbReference type="STRING" id="1336337.A0A3N4J579"/>
<keyword evidence="2" id="KW-1185">Reference proteome</keyword>
<organism evidence="1 2">
    <name type="scientific">Choiromyces venosus 120613-1</name>
    <dbReference type="NCBI Taxonomy" id="1336337"/>
    <lineage>
        <taxon>Eukaryota</taxon>
        <taxon>Fungi</taxon>
        <taxon>Dikarya</taxon>
        <taxon>Ascomycota</taxon>
        <taxon>Pezizomycotina</taxon>
        <taxon>Pezizomycetes</taxon>
        <taxon>Pezizales</taxon>
        <taxon>Tuberaceae</taxon>
        <taxon>Choiromyces</taxon>
    </lineage>
</organism>
<dbReference type="EMBL" id="ML120452">
    <property type="protein sequence ID" value="RPA93469.1"/>
    <property type="molecule type" value="Genomic_DNA"/>
</dbReference>
<dbReference type="Pfam" id="PF18759">
    <property type="entry name" value="Plavaka"/>
    <property type="match status" value="1"/>
</dbReference>